<dbReference type="EMBL" id="CP047418">
    <property type="protein sequence ID" value="QLL78164.1"/>
    <property type="molecule type" value="Genomic_DNA"/>
</dbReference>
<gene>
    <name evidence="2" type="ORF">GTO87_05845</name>
</gene>
<evidence type="ECO:0000313" key="2">
    <source>
        <dbReference type="EMBL" id="QLL78164.1"/>
    </source>
</evidence>
<dbReference type="AlphaFoldDB" id="A0A7H9EKH0"/>
<feature type="coiled-coil region" evidence="1">
    <location>
        <begin position="2"/>
        <end position="29"/>
    </location>
</feature>
<sequence>MKKGLIIEKATLKELMEEFEERTKNCEVEQLNTTYYRGCYLLNAVVNDKGSQEVTLEDRKTVNELMDKVMKAVYASEKDEERLADVVTAAEDLVFELQRVIDDLNQGELPF</sequence>
<dbReference type="RefSeq" id="WP_180848458.1">
    <property type="nucleotide sequence ID" value="NZ_CALVCX010000063.1"/>
</dbReference>
<organism evidence="2 3">
    <name type="scientific">Ligilactobacillus saerimneri</name>
    <dbReference type="NCBI Taxonomy" id="228229"/>
    <lineage>
        <taxon>Bacteria</taxon>
        <taxon>Bacillati</taxon>
        <taxon>Bacillota</taxon>
        <taxon>Bacilli</taxon>
        <taxon>Lactobacillales</taxon>
        <taxon>Lactobacillaceae</taxon>
        <taxon>Ligilactobacillus</taxon>
    </lineage>
</organism>
<dbReference type="Proteomes" id="UP000510886">
    <property type="component" value="Chromosome"/>
</dbReference>
<evidence type="ECO:0000256" key="1">
    <source>
        <dbReference type="SAM" id="Coils"/>
    </source>
</evidence>
<name>A0A7H9EKH0_9LACO</name>
<reference evidence="2 3" key="1">
    <citation type="submission" date="2020-01" db="EMBL/GenBank/DDBJ databases">
        <title>Complete and circular genome sequences of six lactobacillus isolates from horses.</title>
        <authorList>
            <person name="Hassan H.M."/>
        </authorList>
    </citation>
    <scope>NUCLEOTIDE SEQUENCE [LARGE SCALE GENOMIC DNA]</scope>
    <source>
        <strain evidence="2 3">1A</strain>
    </source>
</reference>
<protein>
    <submittedName>
        <fullName evidence="2">Uncharacterized protein</fullName>
    </submittedName>
</protein>
<accession>A0A7H9EKH0</accession>
<keyword evidence="1" id="KW-0175">Coiled coil</keyword>
<dbReference type="KEGG" id="lsw:GTO87_05845"/>
<proteinExistence type="predicted"/>
<evidence type="ECO:0000313" key="3">
    <source>
        <dbReference type="Proteomes" id="UP000510886"/>
    </source>
</evidence>